<feature type="non-terminal residue" evidence="3">
    <location>
        <position position="233"/>
    </location>
</feature>
<evidence type="ECO:0000313" key="3">
    <source>
        <dbReference type="EMBL" id="EKM80540.1"/>
    </source>
</evidence>
<dbReference type="STRING" id="597362.K5XYU1"/>
<dbReference type="InterPro" id="IPR013899">
    <property type="entry name" value="DUF1771"/>
</dbReference>
<feature type="coiled-coil region" evidence="1">
    <location>
        <begin position="11"/>
        <end position="64"/>
    </location>
</feature>
<dbReference type="HOGENOM" id="CLU_065594_0_0_1"/>
<dbReference type="InterPro" id="IPR053020">
    <property type="entry name" value="Smr_domain_protein"/>
</dbReference>
<dbReference type="InParanoid" id="K5XYU1"/>
<dbReference type="SUPFAM" id="SSF160443">
    <property type="entry name" value="SMR domain-like"/>
    <property type="match status" value="1"/>
</dbReference>
<proteinExistence type="predicted"/>
<accession>K5XYU1</accession>
<dbReference type="EMBL" id="JH971388">
    <property type="protein sequence ID" value="EKM80540.1"/>
    <property type="molecule type" value="Genomic_DNA"/>
</dbReference>
<dbReference type="InterPro" id="IPR002625">
    <property type="entry name" value="Smr_dom"/>
</dbReference>
<keyword evidence="1" id="KW-0175">Coiled coil</keyword>
<dbReference type="Proteomes" id="UP000008493">
    <property type="component" value="Unassembled WGS sequence"/>
</dbReference>
<dbReference type="GeneID" id="18829254"/>
<dbReference type="OMA" id="DYIFREN"/>
<dbReference type="Gene3D" id="3.30.1370.110">
    <property type="match status" value="1"/>
</dbReference>
<dbReference type="PROSITE" id="PS50828">
    <property type="entry name" value="SMR"/>
    <property type="match status" value="1"/>
</dbReference>
<organism evidence="3 4">
    <name type="scientific">Agaricus bisporus var. burnettii (strain JB137-S8 / ATCC MYA-4627 / FGSC 10392)</name>
    <name type="common">White button mushroom</name>
    <dbReference type="NCBI Taxonomy" id="597362"/>
    <lineage>
        <taxon>Eukaryota</taxon>
        <taxon>Fungi</taxon>
        <taxon>Dikarya</taxon>
        <taxon>Basidiomycota</taxon>
        <taxon>Agaricomycotina</taxon>
        <taxon>Agaricomycetes</taxon>
        <taxon>Agaricomycetidae</taxon>
        <taxon>Agaricales</taxon>
        <taxon>Agaricineae</taxon>
        <taxon>Agaricaceae</taxon>
        <taxon>Agaricus</taxon>
    </lineage>
</organism>
<dbReference type="Pfam" id="PF01713">
    <property type="entry name" value="Smr"/>
    <property type="match status" value="1"/>
</dbReference>
<evidence type="ECO:0000313" key="4">
    <source>
        <dbReference type="Proteomes" id="UP000008493"/>
    </source>
</evidence>
<evidence type="ECO:0000256" key="1">
    <source>
        <dbReference type="SAM" id="Coils"/>
    </source>
</evidence>
<dbReference type="AlphaFoldDB" id="K5XYU1"/>
<dbReference type="SMART" id="SM01162">
    <property type="entry name" value="DUF1771"/>
    <property type="match status" value="1"/>
</dbReference>
<dbReference type="eggNOG" id="KOG2401">
    <property type="taxonomic scope" value="Eukaryota"/>
</dbReference>
<dbReference type="InterPro" id="IPR036063">
    <property type="entry name" value="Smr_dom_sf"/>
</dbReference>
<dbReference type="RefSeq" id="XP_007328032.1">
    <property type="nucleotide sequence ID" value="XM_007327970.1"/>
</dbReference>
<dbReference type="PANTHER" id="PTHR47417">
    <property type="entry name" value="SMR DOMAIN-CONTAINING PROTEIN YPL199C"/>
    <property type="match status" value="1"/>
</dbReference>
<reference evidence="4" key="1">
    <citation type="journal article" date="2012" name="Proc. Natl. Acad. Sci. U.S.A.">
        <title>Genome sequence of the button mushroom Agaricus bisporus reveals mechanisms governing adaptation to a humic-rich ecological niche.</title>
        <authorList>
            <person name="Morin E."/>
            <person name="Kohler A."/>
            <person name="Baker A.R."/>
            <person name="Foulongne-Oriol M."/>
            <person name="Lombard V."/>
            <person name="Nagy L.G."/>
            <person name="Ohm R.A."/>
            <person name="Patyshakuliyeva A."/>
            <person name="Brun A."/>
            <person name="Aerts A.L."/>
            <person name="Bailey A.M."/>
            <person name="Billette C."/>
            <person name="Coutinho P.M."/>
            <person name="Deakin G."/>
            <person name="Doddapaneni H."/>
            <person name="Floudas D."/>
            <person name="Grimwood J."/>
            <person name="Hilden K."/>
            <person name="Kuees U."/>
            <person name="LaButti K.M."/>
            <person name="Lapidus A."/>
            <person name="Lindquist E.A."/>
            <person name="Lucas S.M."/>
            <person name="Murat C."/>
            <person name="Riley R.W."/>
            <person name="Salamov A.A."/>
            <person name="Schmutz J."/>
            <person name="Subramanian V."/>
            <person name="Woesten H.A.B."/>
            <person name="Xu J."/>
            <person name="Eastwood D.C."/>
            <person name="Foster G.D."/>
            <person name="Sonnenberg A.S."/>
            <person name="Cullen D."/>
            <person name="de Vries R.P."/>
            <person name="Lundell T."/>
            <person name="Hibbett D.S."/>
            <person name="Henrissat B."/>
            <person name="Burton K.S."/>
            <person name="Kerrigan R.W."/>
            <person name="Challen M.P."/>
            <person name="Grigoriev I.V."/>
            <person name="Martin F."/>
        </authorList>
    </citation>
    <scope>NUCLEOTIDE SEQUENCE [LARGE SCALE GENOMIC DNA]</scope>
    <source>
        <strain evidence="4">JB137-S8 / ATCC MYA-4627 / FGSC 10392</strain>
    </source>
</reference>
<dbReference type="OrthoDB" id="3231855at2759"/>
<keyword evidence="4" id="KW-1185">Reference proteome</keyword>
<evidence type="ECO:0000259" key="2">
    <source>
        <dbReference type="PROSITE" id="PS50828"/>
    </source>
</evidence>
<dbReference type="SMART" id="SM00463">
    <property type="entry name" value="SMR"/>
    <property type="match status" value="1"/>
</dbReference>
<gene>
    <name evidence="3" type="ORF">AGABI1DRAFT_37759</name>
</gene>
<sequence>QDDADEGSGDYDRLRERAKQEIKAIQKYRKEKQQAKASGQLRLVAELAEEIKKHRQRRQLFDEQASHLIFAKNNKNRSPNQVDLHGLTAKEATTHAKRAIKEARERGVVQLRLIVGKGLHSSGPPVLKPCMLKLMQELKLPAEVHPSNEGILVVQIVPTNTASPPTVHQPLLQLSLLNTSQPEPSPLVPHIDASPGEPDQWSHGLSREVVWYGQEISQRFQVSTLYCRRGGSH</sequence>
<name>K5XYU1_AGABU</name>
<dbReference type="KEGG" id="abp:AGABI1DRAFT37759"/>
<dbReference type="PANTHER" id="PTHR47417:SF1">
    <property type="entry name" value="SMR DOMAIN-CONTAINING PROTEIN YPL199C"/>
    <property type="match status" value="1"/>
</dbReference>
<protein>
    <recommendedName>
        <fullName evidence="2">Smr domain-containing protein</fullName>
    </recommendedName>
</protein>
<dbReference type="Pfam" id="PF08590">
    <property type="entry name" value="DUF1771"/>
    <property type="match status" value="1"/>
</dbReference>
<feature type="domain" description="Smr" evidence="2">
    <location>
        <begin position="82"/>
        <end position="157"/>
    </location>
</feature>